<proteinExistence type="predicted"/>
<keyword evidence="3" id="KW-1185">Reference proteome</keyword>
<evidence type="ECO:0000313" key="2">
    <source>
        <dbReference type="EMBL" id="GFN93829.1"/>
    </source>
</evidence>
<sequence length="491" mass="55126">MATAGVTMRPKMEQLPSVGEGASSPASHEGEQAELGEAPPRRNTIDLNYMHRPPTILPNYGKRKGVLKLKTNIPRVLLFDNVTQQTMLEVELSGLQSQRHKADRELSMQARSFMLRRQFKERYLKNLTKVFHDDDYWDFEQEYFGLASGEGQRTQAWQASGHSKRGKLLPSLCNGKGGTNGMGRLQTNKISRAGKDPSLSKERRSTADANGAERRKKEVQNGGGSYREFSLPQIKISPPTSMPQEPPPSHIQQLSPPGKVGFRFQKTPSGITRIFHAYDETERHESLSHPADVASTISLVSNPDNNNNNESANNKNNNLKNSDERETVEDADEQPRPVIKDRQKTNPFSKRPKPKEDLKNSGPRIIEDMEPSREFPITTDQPTQDHRFKVLNRVLVKQEPPNDGYIELSPSFTPQGPINRLRHRIKELHLQVNTGRNGSSRSRSARENLSVGVTPELSEEGHSDTDGEQEKEDEEANARQANDALLRLGGV</sequence>
<feature type="region of interest" description="Disordered" evidence="1">
    <location>
        <begin position="156"/>
        <end position="258"/>
    </location>
</feature>
<organism evidence="2 3">
    <name type="scientific">Plakobranchus ocellatus</name>
    <dbReference type="NCBI Taxonomy" id="259542"/>
    <lineage>
        <taxon>Eukaryota</taxon>
        <taxon>Metazoa</taxon>
        <taxon>Spiralia</taxon>
        <taxon>Lophotrochozoa</taxon>
        <taxon>Mollusca</taxon>
        <taxon>Gastropoda</taxon>
        <taxon>Heterobranchia</taxon>
        <taxon>Euthyneura</taxon>
        <taxon>Panpulmonata</taxon>
        <taxon>Sacoglossa</taxon>
        <taxon>Placobranchoidea</taxon>
        <taxon>Plakobranchidae</taxon>
        <taxon>Plakobranchus</taxon>
    </lineage>
</organism>
<feature type="region of interest" description="Disordered" evidence="1">
    <location>
        <begin position="297"/>
        <end position="386"/>
    </location>
</feature>
<evidence type="ECO:0000256" key="1">
    <source>
        <dbReference type="SAM" id="MobiDB-lite"/>
    </source>
</evidence>
<feature type="compositionally biased region" description="Pro residues" evidence="1">
    <location>
        <begin position="240"/>
        <end position="249"/>
    </location>
</feature>
<accession>A0AAV3ZDZ1</accession>
<dbReference type="Proteomes" id="UP000735302">
    <property type="component" value="Unassembled WGS sequence"/>
</dbReference>
<feature type="region of interest" description="Disordered" evidence="1">
    <location>
        <begin position="1"/>
        <end position="50"/>
    </location>
</feature>
<dbReference type="AlphaFoldDB" id="A0AAV3ZDZ1"/>
<dbReference type="EMBL" id="BLXT01002372">
    <property type="protein sequence ID" value="GFN93829.1"/>
    <property type="molecule type" value="Genomic_DNA"/>
</dbReference>
<protein>
    <submittedName>
        <fullName evidence="2">Uncharacterized protein</fullName>
    </submittedName>
</protein>
<evidence type="ECO:0000313" key="3">
    <source>
        <dbReference type="Proteomes" id="UP000735302"/>
    </source>
</evidence>
<feature type="compositionally biased region" description="Basic and acidic residues" evidence="1">
    <location>
        <begin position="354"/>
        <end position="373"/>
    </location>
</feature>
<gene>
    <name evidence="2" type="ORF">PoB_002033500</name>
</gene>
<feature type="compositionally biased region" description="Acidic residues" evidence="1">
    <location>
        <begin position="466"/>
        <end position="475"/>
    </location>
</feature>
<feature type="compositionally biased region" description="Low complexity" evidence="1">
    <location>
        <begin position="302"/>
        <end position="320"/>
    </location>
</feature>
<name>A0AAV3ZDZ1_9GAST</name>
<reference evidence="2 3" key="1">
    <citation type="journal article" date="2021" name="Elife">
        <title>Chloroplast acquisition without the gene transfer in kleptoplastic sea slugs, Plakobranchus ocellatus.</title>
        <authorList>
            <person name="Maeda T."/>
            <person name="Takahashi S."/>
            <person name="Yoshida T."/>
            <person name="Shimamura S."/>
            <person name="Takaki Y."/>
            <person name="Nagai Y."/>
            <person name="Toyoda A."/>
            <person name="Suzuki Y."/>
            <person name="Arimoto A."/>
            <person name="Ishii H."/>
            <person name="Satoh N."/>
            <person name="Nishiyama T."/>
            <person name="Hasebe M."/>
            <person name="Maruyama T."/>
            <person name="Minagawa J."/>
            <person name="Obokata J."/>
            <person name="Shigenobu S."/>
        </authorList>
    </citation>
    <scope>NUCLEOTIDE SEQUENCE [LARGE SCALE GENOMIC DNA]</scope>
</reference>
<feature type="compositionally biased region" description="Basic and acidic residues" evidence="1">
    <location>
        <begin position="193"/>
        <end position="219"/>
    </location>
</feature>
<comment type="caution">
    <text evidence="2">The sequence shown here is derived from an EMBL/GenBank/DDBJ whole genome shotgun (WGS) entry which is preliminary data.</text>
</comment>
<feature type="compositionally biased region" description="Basic and acidic residues" evidence="1">
    <location>
        <begin position="333"/>
        <end position="344"/>
    </location>
</feature>
<feature type="region of interest" description="Disordered" evidence="1">
    <location>
        <begin position="432"/>
        <end position="491"/>
    </location>
</feature>